<accession>A0A6N8F4D4</accession>
<dbReference type="Proteomes" id="UP000439994">
    <property type="component" value="Unassembled WGS sequence"/>
</dbReference>
<keyword evidence="1" id="KW-1133">Transmembrane helix</keyword>
<feature type="transmembrane region" description="Helical" evidence="1">
    <location>
        <begin position="100"/>
        <end position="125"/>
    </location>
</feature>
<feature type="transmembrane region" description="Helical" evidence="1">
    <location>
        <begin position="224"/>
        <end position="244"/>
    </location>
</feature>
<proteinExistence type="predicted"/>
<dbReference type="OrthoDB" id="6279314at2"/>
<gene>
    <name evidence="3" type="ORF">GNP35_00065</name>
</gene>
<feature type="transmembrane region" description="Helical" evidence="1">
    <location>
        <begin position="137"/>
        <end position="153"/>
    </location>
</feature>
<protein>
    <recommendedName>
        <fullName evidence="2">7TM-DISM receptor extracellular domain-containing protein</fullName>
    </recommendedName>
</protein>
<feature type="transmembrane region" description="Helical" evidence="1">
    <location>
        <begin position="256"/>
        <end position="273"/>
    </location>
</feature>
<comment type="caution">
    <text evidence="3">The sequence shown here is derived from an EMBL/GenBank/DDBJ whole genome shotgun (WGS) entry which is preliminary data.</text>
</comment>
<evidence type="ECO:0000313" key="3">
    <source>
        <dbReference type="EMBL" id="MUH71028.1"/>
    </source>
</evidence>
<feature type="domain" description="7TM-DISM receptor extracellular" evidence="2">
    <location>
        <begin position="71"/>
        <end position="275"/>
    </location>
</feature>
<dbReference type="Pfam" id="PF07695">
    <property type="entry name" value="7TMR-DISM_7TM"/>
    <property type="match status" value="1"/>
</dbReference>
<dbReference type="EMBL" id="WOCD01000001">
    <property type="protein sequence ID" value="MUH71028.1"/>
    <property type="molecule type" value="Genomic_DNA"/>
</dbReference>
<dbReference type="InterPro" id="IPR011623">
    <property type="entry name" value="7TMR_DISM_rcpt_extracell_dom1"/>
</dbReference>
<reference evidence="3 4" key="1">
    <citation type="submission" date="2019-11" db="EMBL/GenBank/DDBJ databases">
        <title>P. haliotis isolates from Z. marina roots.</title>
        <authorList>
            <person name="Cohen M."/>
            <person name="Jospin G."/>
            <person name="Eisen J.A."/>
            <person name="Coil D.A."/>
        </authorList>
    </citation>
    <scope>NUCLEOTIDE SEQUENCE [LARGE SCALE GENOMIC DNA]</scope>
    <source>
        <strain evidence="3 4">UCD-MCMsp1aY</strain>
    </source>
</reference>
<evidence type="ECO:0000256" key="1">
    <source>
        <dbReference type="SAM" id="Phobius"/>
    </source>
</evidence>
<feature type="transmembrane region" description="Helical" evidence="1">
    <location>
        <begin position="165"/>
        <end position="187"/>
    </location>
</feature>
<sequence>MTNAQNVLLAEFGDTAKNVSQSNKAMPSVIVGVPSGQTRTLVFVSKTTGAAFLPVLIFLSDSFSEYQQFIYLIWGAFIGISVLMSLYNLILFAGANERIYLYYIGYVCFFLVQLGALHGFNAYIIGGELNQWLSKNINVLSCFVSFFSVKLALRFLKLDHLKDYIWVKVANIYSYSLAFFAFVFIFLEESTAASIFFFLLIAAYTIAIALMLYKFKERIKWTKYYIISWVPLFVGAGLGSLMFAGVSEYSFWNRHASLMGVLTEMVLISMALAERLRNSEAERLYQASHEPYYKLPNVNLLEQKGLELSTNNTNFDFSIVSVSINNYESLESYIPKDRLKEVVYKFLTDIEQRLSLDLQLVDFDSDSYLPNVAMLNDGVFSFLVSSSDQMLLSSALKKCQNVSL</sequence>
<keyword evidence="1" id="KW-0812">Transmembrane</keyword>
<keyword evidence="4" id="KW-1185">Reference proteome</keyword>
<keyword evidence="1" id="KW-0472">Membrane</keyword>
<organism evidence="3 4">
    <name type="scientific">Psychrosphaera haliotis</name>
    <dbReference type="NCBI Taxonomy" id="555083"/>
    <lineage>
        <taxon>Bacteria</taxon>
        <taxon>Pseudomonadati</taxon>
        <taxon>Pseudomonadota</taxon>
        <taxon>Gammaproteobacteria</taxon>
        <taxon>Alteromonadales</taxon>
        <taxon>Pseudoalteromonadaceae</taxon>
        <taxon>Psychrosphaera</taxon>
    </lineage>
</organism>
<feature type="transmembrane region" description="Helical" evidence="1">
    <location>
        <begin position="193"/>
        <end position="212"/>
    </location>
</feature>
<name>A0A6N8F4D4_9GAMM</name>
<evidence type="ECO:0000259" key="2">
    <source>
        <dbReference type="Pfam" id="PF07695"/>
    </source>
</evidence>
<evidence type="ECO:0000313" key="4">
    <source>
        <dbReference type="Proteomes" id="UP000439994"/>
    </source>
</evidence>
<dbReference type="AlphaFoldDB" id="A0A6N8F4D4"/>
<feature type="transmembrane region" description="Helical" evidence="1">
    <location>
        <begin position="40"/>
        <end position="59"/>
    </location>
</feature>
<feature type="transmembrane region" description="Helical" evidence="1">
    <location>
        <begin position="71"/>
        <end position="93"/>
    </location>
</feature>